<dbReference type="PROSITE" id="PS50102">
    <property type="entry name" value="RRM"/>
    <property type="match status" value="1"/>
</dbReference>
<dbReference type="SMART" id="SM00360">
    <property type="entry name" value="RRM"/>
    <property type="match status" value="1"/>
</dbReference>
<keyword evidence="6" id="KW-1185">Reference proteome</keyword>
<feature type="compositionally biased region" description="Gly residues" evidence="3">
    <location>
        <begin position="135"/>
        <end position="148"/>
    </location>
</feature>
<organism evidence="5 6">
    <name type="scientific">Solanum tuberosum</name>
    <name type="common">Potato</name>
    <dbReference type="NCBI Taxonomy" id="4113"/>
    <lineage>
        <taxon>Eukaryota</taxon>
        <taxon>Viridiplantae</taxon>
        <taxon>Streptophyta</taxon>
        <taxon>Embryophyta</taxon>
        <taxon>Tracheophyta</taxon>
        <taxon>Spermatophyta</taxon>
        <taxon>Magnoliopsida</taxon>
        <taxon>eudicotyledons</taxon>
        <taxon>Gunneridae</taxon>
        <taxon>Pentapetalae</taxon>
        <taxon>asterids</taxon>
        <taxon>lamiids</taxon>
        <taxon>Solanales</taxon>
        <taxon>Solanaceae</taxon>
        <taxon>Solanoideae</taxon>
        <taxon>Solaneae</taxon>
        <taxon>Solanum</taxon>
    </lineage>
</organism>
<evidence type="ECO:0000256" key="2">
    <source>
        <dbReference type="PROSITE-ProRule" id="PRU00176"/>
    </source>
</evidence>
<protein>
    <recommendedName>
        <fullName evidence="4">RRM domain-containing protein</fullName>
    </recommendedName>
</protein>
<comment type="caution">
    <text evidence="5">The sequence shown here is derived from an EMBL/GenBank/DDBJ whole genome shotgun (WGS) entry which is preliminary data.</text>
</comment>
<sequence>MLPVRLKISMAFYNKIGGLLRQSISTSGNALNTQSSAPSMLNAIRCMSTKLFVGGLSFGTDDQSLKEAFTSFGDVVEAKVIMDRDSGKSKGFGFVNFTDGESAQEAMSRMDGQDLDGRNIRVSLAQERAPRSGGFRSGGGGYGGGYGGSRQNDAY</sequence>
<dbReference type="Gene3D" id="3.30.70.330">
    <property type="match status" value="1"/>
</dbReference>
<dbReference type="InterPro" id="IPR012677">
    <property type="entry name" value="Nucleotide-bd_a/b_plait_sf"/>
</dbReference>
<dbReference type="InterPro" id="IPR035979">
    <property type="entry name" value="RBD_domain_sf"/>
</dbReference>
<dbReference type="InterPro" id="IPR000504">
    <property type="entry name" value="RRM_dom"/>
</dbReference>
<dbReference type="PANTHER" id="PTHR48027">
    <property type="entry name" value="HETEROGENEOUS NUCLEAR RIBONUCLEOPROTEIN 87F-RELATED"/>
    <property type="match status" value="1"/>
</dbReference>
<keyword evidence="1 2" id="KW-0694">RNA-binding</keyword>
<proteinExistence type="predicted"/>
<dbReference type="EMBL" id="JAIVGD010000028">
    <property type="protein sequence ID" value="KAH0739146.1"/>
    <property type="molecule type" value="Genomic_DNA"/>
</dbReference>
<dbReference type="CDD" id="cd21608">
    <property type="entry name" value="RRM2_NsCP33_like"/>
    <property type="match status" value="1"/>
</dbReference>
<feature type="region of interest" description="Disordered" evidence="3">
    <location>
        <begin position="126"/>
        <end position="155"/>
    </location>
</feature>
<dbReference type="InterPro" id="IPR052462">
    <property type="entry name" value="SLIRP/GR-RBP-like"/>
</dbReference>
<evidence type="ECO:0000313" key="6">
    <source>
        <dbReference type="Proteomes" id="UP000826656"/>
    </source>
</evidence>
<accession>A0ABQ7TX67</accession>
<evidence type="ECO:0000256" key="3">
    <source>
        <dbReference type="SAM" id="MobiDB-lite"/>
    </source>
</evidence>
<dbReference type="SUPFAM" id="SSF54928">
    <property type="entry name" value="RNA-binding domain, RBD"/>
    <property type="match status" value="1"/>
</dbReference>
<dbReference type="InterPro" id="IPR048289">
    <property type="entry name" value="RRM2_NsCP33-like"/>
</dbReference>
<evidence type="ECO:0000256" key="1">
    <source>
        <dbReference type="ARBA" id="ARBA00022884"/>
    </source>
</evidence>
<reference evidence="5 6" key="1">
    <citation type="journal article" date="2021" name="bioRxiv">
        <title>Chromosome-scale and haplotype-resolved genome assembly of a tetraploid potato cultivar.</title>
        <authorList>
            <person name="Sun H."/>
            <person name="Jiao W.-B."/>
            <person name="Krause K."/>
            <person name="Campoy J.A."/>
            <person name="Goel M."/>
            <person name="Folz-Donahue K."/>
            <person name="Kukat C."/>
            <person name="Huettel B."/>
            <person name="Schneeberger K."/>
        </authorList>
    </citation>
    <scope>NUCLEOTIDE SEQUENCE [LARGE SCALE GENOMIC DNA]</scope>
    <source>
        <strain evidence="5">SolTubOtavaFocal</strain>
        <tissue evidence="5">Leaves</tissue>
    </source>
</reference>
<feature type="domain" description="RRM" evidence="4">
    <location>
        <begin position="49"/>
        <end position="127"/>
    </location>
</feature>
<name>A0ABQ7TX67_SOLTU</name>
<dbReference type="Pfam" id="PF00076">
    <property type="entry name" value="RRM_1"/>
    <property type="match status" value="1"/>
</dbReference>
<evidence type="ECO:0000313" key="5">
    <source>
        <dbReference type="EMBL" id="KAH0739146.1"/>
    </source>
</evidence>
<evidence type="ECO:0000259" key="4">
    <source>
        <dbReference type="PROSITE" id="PS50102"/>
    </source>
</evidence>
<dbReference type="Proteomes" id="UP000826656">
    <property type="component" value="Unassembled WGS sequence"/>
</dbReference>
<gene>
    <name evidence="5" type="ORF">KY290_037851</name>
</gene>